<dbReference type="OrthoDB" id="5946976at2759"/>
<evidence type="ECO:0000256" key="1">
    <source>
        <dbReference type="SAM" id="Phobius"/>
    </source>
</evidence>
<dbReference type="PANTHER" id="PTHR43319">
    <property type="entry name" value="BETA-LACTAMASE-RELATED"/>
    <property type="match status" value="1"/>
</dbReference>
<sequence>MFCSRPTWFTSEQKYSIASYCASVCAPAKTICVHPTPRSAKIDSLYTPMALLRQALLVAVTAIIVAIIIPSYRKPSYPVPEIFGTVAPGFEEVREVFRQNYEDGWDNREAGSALSIYHEGEKVVDLWAGYADVEAKRLWKENTLTIMFSSTKGLGALCIAMLADRDLLDFKKPVAYYWPEFAQKGKEKITVEQLLAHEAGLYITDEPLSFDLLRNQKAMDKILAESSLKWKPGTNRGYHGLTIGLYMDALIRRVDPKKRTVGKFFDEEVNKPFGMLSADIDAYIGLPLELFHRAARNVVVDPTWRDVLYGMWNFPFIRKSVIAMMLGSDIMNKYLQHFGDMVEFGRFADPDILHMEIVSASGMATARGVAKVYGILANGGKWGNKTLLSKEIIDEYATDKEPRLPDYVLFGAPMRWKYAMDIIPQANNTGNIFGAYGYGGQVGYADPTHKLGYGFLSRYNSPMGFQLQDPRFKRLHESVLKAVERKKESKQNEGK</sequence>
<keyword evidence="1" id="KW-0472">Membrane</keyword>
<feature type="domain" description="Beta-lactamase-related" evidence="2">
    <location>
        <begin position="97"/>
        <end position="475"/>
    </location>
</feature>
<dbReference type="Pfam" id="PF00144">
    <property type="entry name" value="Beta-lactamase"/>
    <property type="match status" value="1"/>
</dbReference>
<keyword evidence="1" id="KW-1133">Transmembrane helix</keyword>
<name>A0A9Q0YJL9_HOLLE</name>
<reference evidence="3" key="1">
    <citation type="submission" date="2021-10" db="EMBL/GenBank/DDBJ databases">
        <title>Tropical sea cucumber genome reveals ecological adaptation and Cuvierian tubules defense mechanism.</title>
        <authorList>
            <person name="Chen T."/>
        </authorList>
    </citation>
    <scope>NUCLEOTIDE SEQUENCE</scope>
    <source>
        <strain evidence="3">Nanhai2018</strain>
        <tissue evidence="3">Muscle</tissue>
    </source>
</reference>
<keyword evidence="1" id="KW-0812">Transmembrane</keyword>
<dbReference type="Proteomes" id="UP001152320">
    <property type="component" value="Chromosome 21"/>
</dbReference>
<dbReference type="Gene3D" id="3.40.710.10">
    <property type="entry name" value="DD-peptidase/beta-lactamase superfamily"/>
    <property type="match status" value="1"/>
</dbReference>
<feature type="transmembrane region" description="Helical" evidence="1">
    <location>
        <begin position="51"/>
        <end position="72"/>
    </location>
</feature>
<dbReference type="SUPFAM" id="SSF56601">
    <property type="entry name" value="beta-lactamase/transpeptidase-like"/>
    <property type="match status" value="1"/>
</dbReference>
<comment type="caution">
    <text evidence="3">The sequence shown here is derived from an EMBL/GenBank/DDBJ whole genome shotgun (WGS) entry which is preliminary data.</text>
</comment>
<accession>A0A9Q0YJL9</accession>
<dbReference type="PANTHER" id="PTHR43319:SF3">
    <property type="entry name" value="BETA-LACTAMASE-RELATED DOMAIN-CONTAINING PROTEIN"/>
    <property type="match status" value="1"/>
</dbReference>
<proteinExistence type="predicted"/>
<protein>
    <submittedName>
        <fullName evidence="3">Beta-lactamase domain-containing protein 2</fullName>
    </submittedName>
</protein>
<dbReference type="EMBL" id="JAIZAY010000021">
    <property type="protein sequence ID" value="KAJ8021477.1"/>
    <property type="molecule type" value="Genomic_DNA"/>
</dbReference>
<evidence type="ECO:0000313" key="4">
    <source>
        <dbReference type="Proteomes" id="UP001152320"/>
    </source>
</evidence>
<organism evidence="3 4">
    <name type="scientific">Holothuria leucospilota</name>
    <name type="common">Black long sea cucumber</name>
    <name type="synonym">Mertensiothuria leucospilota</name>
    <dbReference type="NCBI Taxonomy" id="206669"/>
    <lineage>
        <taxon>Eukaryota</taxon>
        <taxon>Metazoa</taxon>
        <taxon>Echinodermata</taxon>
        <taxon>Eleutherozoa</taxon>
        <taxon>Echinozoa</taxon>
        <taxon>Holothuroidea</taxon>
        <taxon>Aspidochirotacea</taxon>
        <taxon>Aspidochirotida</taxon>
        <taxon>Holothuriidae</taxon>
        <taxon>Holothuria</taxon>
    </lineage>
</organism>
<dbReference type="AlphaFoldDB" id="A0A9Q0YJL9"/>
<keyword evidence="4" id="KW-1185">Reference proteome</keyword>
<evidence type="ECO:0000313" key="3">
    <source>
        <dbReference type="EMBL" id="KAJ8021477.1"/>
    </source>
</evidence>
<evidence type="ECO:0000259" key="2">
    <source>
        <dbReference type="Pfam" id="PF00144"/>
    </source>
</evidence>
<dbReference type="InterPro" id="IPR012338">
    <property type="entry name" value="Beta-lactam/transpept-like"/>
</dbReference>
<dbReference type="InterPro" id="IPR001466">
    <property type="entry name" value="Beta-lactam-related"/>
</dbReference>
<dbReference type="InterPro" id="IPR052907">
    <property type="entry name" value="Beta-lactamase/esterase"/>
</dbReference>
<gene>
    <name evidence="3" type="ORF">HOLleu_38701</name>
</gene>